<proteinExistence type="predicted"/>
<name>A0A8H6JNY0_9PEZI</name>
<keyword evidence="2" id="KW-1185">Reference proteome</keyword>
<gene>
    <name evidence="1" type="ORF">CPLU01_13931</name>
</gene>
<evidence type="ECO:0000313" key="1">
    <source>
        <dbReference type="EMBL" id="KAF6816186.1"/>
    </source>
</evidence>
<evidence type="ECO:0000313" key="2">
    <source>
        <dbReference type="Proteomes" id="UP000654918"/>
    </source>
</evidence>
<sequence length="150" mass="15968">MCGPPRSLRSSHQSSSRAKALAVVVASWPASKLQRVTGQGPGYATDVPAEPHGELCEVTSYVTSGVAKIITALVNNAAPMASCRGKQIGVESRIVAEFVAQSRGSGDLVEPGGWGLDAVRNTWVANRDGTFPIDEESPLAPRLERARRWE</sequence>
<comment type="caution">
    <text evidence="1">The sequence shown here is derived from an EMBL/GenBank/DDBJ whole genome shotgun (WGS) entry which is preliminary data.</text>
</comment>
<organism evidence="1 2">
    <name type="scientific">Colletotrichum plurivorum</name>
    <dbReference type="NCBI Taxonomy" id="2175906"/>
    <lineage>
        <taxon>Eukaryota</taxon>
        <taxon>Fungi</taxon>
        <taxon>Dikarya</taxon>
        <taxon>Ascomycota</taxon>
        <taxon>Pezizomycotina</taxon>
        <taxon>Sordariomycetes</taxon>
        <taxon>Hypocreomycetidae</taxon>
        <taxon>Glomerellales</taxon>
        <taxon>Glomerellaceae</taxon>
        <taxon>Colletotrichum</taxon>
        <taxon>Colletotrichum orchidearum species complex</taxon>
    </lineage>
</organism>
<protein>
    <submittedName>
        <fullName evidence="1">Uncharacterized protein</fullName>
    </submittedName>
</protein>
<dbReference type="Proteomes" id="UP000654918">
    <property type="component" value="Unassembled WGS sequence"/>
</dbReference>
<dbReference type="EMBL" id="WIGO01000341">
    <property type="protein sequence ID" value="KAF6816186.1"/>
    <property type="molecule type" value="Genomic_DNA"/>
</dbReference>
<accession>A0A8H6JNY0</accession>
<dbReference type="AlphaFoldDB" id="A0A8H6JNY0"/>
<reference evidence="1" key="1">
    <citation type="journal article" date="2020" name="Phytopathology">
        <title>Genome Sequence Resources of Colletotrichum truncatum, C. plurivorum, C. musicola, and C. sojae: Four Species Pathogenic to Soybean (Glycine max).</title>
        <authorList>
            <person name="Rogerio F."/>
            <person name="Boufleur T.R."/>
            <person name="Ciampi-Guillardi M."/>
            <person name="Sukno S.A."/>
            <person name="Thon M.R."/>
            <person name="Massola Junior N.S."/>
            <person name="Baroncelli R."/>
        </authorList>
    </citation>
    <scope>NUCLEOTIDE SEQUENCE</scope>
    <source>
        <strain evidence="1">LFN00145</strain>
    </source>
</reference>